<dbReference type="InterPro" id="IPR027417">
    <property type="entry name" value="P-loop_NTPase"/>
</dbReference>
<feature type="domain" description="ABC transporter" evidence="5">
    <location>
        <begin position="2"/>
        <end position="227"/>
    </location>
</feature>
<dbReference type="RefSeq" id="WP_146806306.1">
    <property type="nucleotide sequence ID" value="NZ_BJUA01000007.1"/>
</dbReference>
<evidence type="ECO:0000256" key="1">
    <source>
        <dbReference type="ARBA" id="ARBA00005417"/>
    </source>
</evidence>
<dbReference type="GO" id="GO:0005524">
    <property type="term" value="F:ATP binding"/>
    <property type="evidence" value="ECO:0007669"/>
    <property type="project" value="UniProtKB-KW"/>
</dbReference>
<gene>
    <name evidence="6" type="ORF">CPE01_18000</name>
</gene>
<dbReference type="EMBL" id="BJUA01000007">
    <property type="protein sequence ID" value="GEK18067.1"/>
    <property type="molecule type" value="Genomic_DNA"/>
</dbReference>
<accession>A0A510UTS4</accession>
<reference evidence="6 7" key="1">
    <citation type="submission" date="2019-07" db="EMBL/GenBank/DDBJ databases">
        <title>Whole genome shotgun sequence of Cellulomonas persica NBRC 101101.</title>
        <authorList>
            <person name="Hosoyama A."/>
            <person name="Uohara A."/>
            <person name="Ohji S."/>
            <person name="Ichikawa N."/>
        </authorList>
    </citation>
    <scope>NUCLEOTIDE SEQUENCE [LARGE SCALE GENOMIC DNA]</scope>
    <source>
        <strain evidence="6 7">NBRC 101101</strain>
    </source>
</reference>
<sequence>MIEATNLTKRYGAKLAVDQISFRVEPGTVTGFLGPNGAGKSTTMRMIVGLDRPTAGHVTVNGKPYAEHHSPLTQVGALLEAKAVHTGRSARNHLRALAATHGIGEKRVNEVIEMTGLESVAKRRVGGFSLGMGQRLGIAAALLGDPRTLILDEPVNGLDPEGVLWVRNLVKYLASQGRTVFLSSHLMSEMAVTADHLIVIGRGKIVAAGPVKDIVAQGTRTSVRVVSPQAAQLAELLVGPEVSVTSDERGSLVVHGTTAPAIGEAAAAAGVVLHELTPVQGSLEEAFMSLTQDTVEYHSTMGHDVAPVAATGQEATR</sequence>
<evidence type="ECO:0000259" key="5">
    <source>
        <dbReference type="PROSITE" id="PS50893"/>
    </source>
</evidence>
<dbReference type="Pfam" id="PF00005">
    <property type="entry name" value="ABC_tran"/>
    <property type="match status" value="1"/>
</dbReference>
<evidence type="ECO:0000256" key="3">
    <source>
        <dbReference type="ARBA" id="ARBA00022741"/>
    </source>
</evidence>
<evidence type="ECO:0000313" key="6">
    <source>
        <dbReference type="EMBL" id="GEK18067.1"/>
    </source>
</evidence>
<dbReference type="GO" id="GO:0016887">
    <property type="term" value="F:ATP hydrolysis activity"/>
    <property type="evidence" value="ECO:0007669"/>
    <property type="project" value="InterPro"/>
</dbReference>
<keyword evidence="4 6" id="KW-0067">ATP-binding</keyword>
<dbReference type="SUPFAM" id="SSF52540">
    <property type="entry name" value="P-loop containing nucleoside triphosphate hydrolases"/>
    <property type="match status" value="1"/>
</dbReference>
<evidence type="ECO:0000256" key="4">
    <source>
        <dbReference type="ARBA" id="ARBA00022840"/>
    </source>
</evidence>
<keyword evidence="3" id="KW-0547">Nucleotide-binding</keyword>
<dbReference type="PANTHER" id="PTHR43335:SF4">
    <property type="entry name" value="ABC TRANSPORTER, ATP-BINDING PROTEIN"/>
    <property type="match status" value="1"/>
</dbReference>
<dbReference type="Gene3D" id="3.40.50.300">
    <property type="entry name" value="P-loop containing nucleotide triphosphate hydrolases"/>
    <property type="match status" value="1"/>
</dbReference>
<dbReference type="AlphaFoldDB" id="A0A510UTS4"/>
<dbReference type="PANTHER" id="PTHR43335">
    <property type="entry name" value="ABC TRANSPORTER, ATP-BINDING PROTEIN"/>
    <property type="match status" value="1"/>
</dbReference>
<keyword evidence="7" id="KW-1185">Reference proteome</keyword>
<evidence type="ECO:0000256" key="2">
    <source>
        <dbReference type="ARBA" id="ARBA00022448"/>
    </source>
</evidence>
<dbReference type="Proteomes" id="UP000321386">
    <property type="component" value="Unassembled WGS sequence"/>
</dbReference>
<dbReference type="PROSITE" id="PS50893">
    <property type="entry name" value="ABC_TRANSPORTER_2"/>
    <property type="match status" value="1"/>
</dbReference>
<dbReference type="OrthoDB" id="9804819at2"/>
<evidence type="ECO:0000313" key="7">
    <source>
        <dbReference type="Proteomes" id="UP000321386"/>
    </source>
</evidence>
<proteinExistence type="inferred from homology"/>
<dbReference type="InterPro" id="IPR003593">
    <property type="entry name" value="AAA+_ATPase"/>
</dbReference>
<dbReference type="SMART" id="SM00382">
    <property type="entry name" value="AAA"/>
    <property type="match status" value="1"/>
</dbReference>
<name>A0A510UTS4_9CELL</name>
<organism evidence="6 7">
    <name type="scientific">Cellulomonas persica</name>
    <dbReference type="NCBI Taxonomy" id="76861"/>
    <lineage>
        <taxon>Bacteria</taxon>
        <taxon>Bacillati</taxon>
        <taxon>Actinomycetota</taxon>
        <taxon>Actinomycetes</taxon>
        <taxon>Micrococcales</taxon>
        <taxon>Cellulomonadaceae</taxon>
        <taxon>Cellulomonas</taxon>
    </lineage>
</organism>
<keyword evidence="2" id="KW-0813">Transport</keyword>
<comment type="similarity">
    <text evidence="1">Belongs to the ABC transporter superfamily.</text>
</comment>
<comment type="caution">
    <text evidence="6">The sequence shown here is derived from an EMBL/GenBank/DDBJ whole genome shotgun (WGS) entry which is preliminary data.</text>
</comment>
<dbReference type="CDD" id="cd03268">
    <property type="entry name" value="ABC_BcrA_bacitracin_resist"/>
    <property type="match status" value="1"/>
</dbReference>
<protein>
    <submittedName>
        <fullName evidence="6">Multidrug ABC transporter ATP-binding protein</fullName>
    </submittedName>
</protein>
<dbReference type="InterPro" id="IPR003439">
    <property type="entry name" value="ABC_transporter-like_ATP-bd"/>
</dbReference>